<protein>
    <recommendedName>
        <fullName evidence="4">DUF1003 domain-containing protein</fullName>
    </recommendedName>
</protein>
<dbReference type="InterPro" id="IPR010406">
    <property type="entry name" value="DUF1003"/>
</dbReference>
<gene>
    <name evidence="2" type="ORF">A2898_01490</name>
</gene>
<comment type="caution">
    <text evidence="2">The sequence shown here is derived from an EMBL/GenBank/DDBJ whole genome shotgun (WGS) entry which is preliminary data.</text>
</comment>
<dbReference type="EMBL" id="MHKE01000012">
    <property type="protein sequence ID" value="OGY83931.1"/>
    <property type="molecule type" value="Genomic_DNA"/>
</dbReference>
<evidence type="ECO:0000256" key="1">
    <source>
        <dbReference type="SAM" id="Phobius"/>
    </source>
</evidence>
<accession>A0A1G2B407</accession>
<dbReference type="PANTHER" id="PTHR41386">
    <property type="entry name" value="INTEGRAL MEMBRANE PROTEIN-RELATED"/>
    <property type="match status" value="1"/>
</dbReference>
<keyword evidence="1" id="KW-0812">Transmembrane</keyword>
<name>A0A1G2B407_9BACT</name>
<evidence type="ECO:0000313" key="3">
    <source>
        <dbReference type="Proteomes" id="UP000179164"/>
    </source>
</evidence>
<keyword evidence="1" id="KW-0472">Membrane</keyword>
<dbReference type="STRING" id="1798543.A2898_01490"/>
<evidence type="ECO:0000313" key="2">
    <source>
        <dbReference type="EMBL" id="OGY83931.1"/>
    </source>
</evidence>
<dbReference type="PANTHER" id="PTHR41386:SF1">
    <property type="entry name" value="MEMBRANE PROTEIN"/>
    <property type="match status" value="1"/>
</dbReference>
<keyword evidence="1" id="KW-1133">Transmembrane helix</keyword>
<feature type="transmembrane region" description="Helical" evidence="1">
    <location>
        <begin position="31"/>
        <end position="51"/>
    </location>
</feature>
<reference evidence="2 3" key="1">
    <citation type="journal article" date="2016" name="Nat. Commun.">
        <title>Thousands of microbial genomes shed light on interconnected biogeochemical processes in an aquifer system.</title>
        <authorList>
            <person name="Anantharaman K."/>
            <person name="Brown C.T."/>
            <person name="Hug L.A."/>
            <person name="Sharon I."/>
            <person name="Castelle C.J."/>
            <person name="Probst A.J."/>
            <person name="Thomas B.C."/>
            <person name="Singh A."/>
            <person name="Wilkins M.J."/>
            <person name="Karaoz U."/>
            <person name="Brodie E.L."/>
            <person name="Williams K.H."/>
            <person name="Hubbard S.S."/>
            <person name="Banfield J.F."/>
        </authorList>
    </citation>
    <scope>NUCLEOTIDE SEQUENCE [LARGE SCALE GENOMIC DNA]</scope>
</reference>
<proteinExistence type="predicted"/>
<sequence length="126" mass="14919">MEKNQNEVHHHSTWEDRLADRVAAFCGNMKFVYFHLGWFFIWVILNVVGFIEVWDPFPFALLTMIVSLEAIVLSTFILISQNRQSQISDARSQRDYAIDKKAELEIEEIKITLKRILENQEDMMKK</sequence>
<organism evidence="2 3">
    <name type="scientific">Candidatus Kerfeldbacteria bacterium RIFCSPLOWO2_01_FULL_48_11</name>
    <dbReference type="NCBI Taxonomy" id="1798543"/>
    <lineage>
        <taxon>Bacteria</taxon>
        <taxon>Candidatus Kerfeldiibacteriota</taxon>
    </lineage>
</organism>
<feature type="transmembrane region" description="Helical" evidence="1">
    <location>
        <begin position="57"/>
        <end position="79"/>
    </location>
</feature>
<dbReference type="Pfam" id="PF06210">
    <property type="entry name" value="DUF1003"/>
    <property type="match status" value="1"/>
</dbReference>
<dbReference type="Proteomes" id="UP000179164">
    <property type="component" value="Unassembled WGS sequence"/>
</dbReference>
<dbReference type="AlphaFoldDB" id="A0A1G2B407"/>
<evidence type="ECO:0008006" key="4">
    <source>
        <dbReference type="Google" id="ProtNLM"/>
    </source>
</evidence>